<organism evidence="11 12">
    <name type="scientific">Trichonephila inaurata madagascariensis</name>
    <dbReference type="NCBI Taxonomy" id="2747483"/>
    <lineage>
        <taxon>Eukaryota</taxon>
        <taxon>Metazoa</taxon>
        <taxon>Ecdysozoa</taxon>
        <taxon>Arthropoda</taxon>
        <taxon>Chelicerata</taxon>
        <taxon>Arachnida</taxon>
        <taxon>Araneae</taxon>
        <taxon>Araneomorphae</taxon>
        <taxon>Entelegynae</taxon>
        <taxon>Araneoidea</taxon>
        <taxon>Nephilidae</taxon>
        <taxon>Trichonephila</taxon>
        <taxon>Trichonephila inaurata</taxon>
    </lineage>
</organism>
<evidence type="ECO:0000256" key="1">
    <source>
        <dbReference type="ARBA" id="ARBA00001971"/>
    </source>
</evidence>
<dbReference type="SUPFAM" id="SSF48264">
    <property type="entry name" value="Cytochrome P450"/>
    <property type="match status" value="1"/>
</dbReference>
<dbReference type="Gene3D" id="1.10.630.10">
    <property type="entry name" value="Cytochrome P450"/>
    <property type="match status" value="1"/>
</dbReference>
<evidence type="ECO:0000256" key="6">
    <source>
        <dbReference type="ARBA" id="ARBA00023004"/>
    </source>
</evidence>
<feature type="binding site" description="axial binding residue" evidence="9">
    <location>
        <position position="287"/>
    </location>
    <ligand>
        <name>heme</name>
        <dbReference type="ChEBI" id="CHEBI:30413"/>
    </ligand>
    <ligandPart>
        <name>Fe</name>
        <dbReference type="ChEBI" id="CHEBI:18248"/>
    </ligandPart>
</feature>
<comment type="caution">
    <text evidence="11">The sequence shown here is derived from an EMBL/GenBank/DDBJ whole genome shotgun (WGS) entry which is preliminary data.</text>
</comment>
<dbReference type="InterPro" id="IPR017972">
    <property type="entry name" value="Cyt_P450_CS"/>
</dbReference>
<dbReference type="OrthoDB" id="6429162at2759"/>
<keyword evidence="5" id="KW-0256">Endoplasmic reticulum</keyword>
<dbReference type="InterPro" id="IPR002401">
    <property type="entry name" value="Cyt_P450_E_grp-I"/>
</dbReference>
<name>A0A8X6YP88_9ARAC</name>
<evidence type="ECO:0000256" key="9">
    <source>
        <dbReference type="PIRSR" id="PIRSR602401-1"/>
    </source>
</evidence>
<keyword evidence="7 10" id="KW-0503">Monooxygenase</keyword>
<dbReference type="PANTHER" id="PTHR24291:SF189">
    <property type="entry name" value="CYTOCHROME P450 4C3-RELATED"/>
    <property type="match status" value="1"/>
</dbReference>
<dbReference type="AlphaFoldDB" id="A0A8X6YP88"/>
<keyword evidence="8" id="KW-0472">Membrane</keyword>
<dbReference type="PRINTS" id="PR00463">
    <property type="entry name" value="EP450I"/>
</dbReference>
<comment type="cofactor">
    <cofactor evidence="1 9">
        <name>heme</name>
        <dbReference type="ChEBI" id="CHEBI:30413"/>
    </cofactor>
</comment>
<protein>
    <submittedName>
        <fullName evidence="11">Cytochrome P450 4c3</fullName>
    </submittedName>
</protein>
<comment type="similarity">
    <text evidence="3 10">Belongs to the cytochrome P450 family.</text>
</comment>
<evidence type="ECO:0000256" key="7">
    <source>
        <dbReference type="ARBA" id="ARBA00023033"/>
    </source>
</evidence>
<evidence type="ECO:0000313" key="12">
    <source>
        <dbReference type="Proteomes" id="UP000886998"/>
    </source>
</evidence>
<dbReference type="GO" id="GO:0005506">
    <property type="term" value="F:iron ion binding"/>
    <property type="evidence" value="ECO:0007669"/>
    <property type="project" value="InterPro"/>
</dbReference>
<keyword evidence="4 9" id="KW-0349">Heme</keyword>
<keyword evidence="10" id="KW-0560">Oxidoreductase</keyword>
<dbReference type="PRINTS" id="PR00385">
    <property type="entry name" value="P450"/>
</dbReference>
<dbReference type="GO" id="GO:0004497">
    <property type="term" value="F:monooxygenase activity"/>
    <property type="evidence" value="ECO:0007669"/>
    <property type="project" value="UniProtKB-KW"/>
</dbReference>
<dbReference type="Proteomes" id="UP000886998">
    <property type="component" value="Unassembled WGS sequence"/>
</dbReference>
<dbReference type="InterPro" id="IPR001128">
    <property type="entry name" value="Cyt_P450"/>
</dbReference>
<evidence type="ECO:0000256" key="5">
    <source>
        <dbReference type="ARBA" id="ARBA00022824"/>
    </source>
</evidence>
<sequence>MLDEYKVLAGSTAAAEEKHDLYNQVYTSDLILYVGDIFMSRVLKFWEWSDFIFDMTSGREAKRHAKLIDDFIKSAIKKKMKEYLSGNKDDKRKRKTFINLLLELHFETQELSEEDLCAEVKTHISAGYETVSDTMTWALYLIGLYPDVQEKIHEELDGIFGSDVDRCATENDLNDLKYLDCVLKETQRLYSVVPMIARDIKEDSNICKKIQFVQINRYTQSAILIPRTGGYPIRKGSTCVILSYFLHRDKEVFPDPEKFDPDRFLPENAVNIPEFGFIPFSAGPRNCIGQKFAVMEMKTTVSHILRNYNIESLDSRDKVLPIMKITLHPSIPIRIRIRPRRNRKAGETA</sequence>
<evidence type="ECO:0000256" key="3">
    <source>
        <dbReference type="ARBA" id="ARBA00010617"/>
    </source>
</evidence>
<dbReference type="PANTHER" id="PTHR24291">
    <property type="entry name" value="CYTOCHROME P450 FAMILY 4"/>
    <property type="match status" value="1"/>
</dbReference>
<evidence type="ECO:0000313" key="11">
    <source>
        <dbReference type="EMBL" id="GFY74042.1"/>
    </source>
</evidence>
<evidence type="ECO:0000256" key="8">
    <source>
        <dbReference type="ARBA" id="ARBA00023136"/>
    </source>
</evidence>
<proteinExistence type="inferred from homology"/>
<reference evidence="11" key="1">
    <citation type="submission" date="2020-08" db="EMBL/GenBank/DDBJ databases">
        <title>Multicomponent nature underlies the extraordinary mechanical properties of spider dragline silk.</title>
        <authorList>
            <person name="Kono N."/>
            <person name="Nakamura H."/>
            <person name="Mori M."/>
            <person name="Yoshida Y."/>
            <person name="Ohtoshi R."/>
            <person name="Malay A.D."/>
            <person name="Moran D.A.P."/>
            <person name="Tomita M."/>
            <person name="Numata K."/>
            <person name="Arakawa K."/>
        </authorList>
    </citation>
    <scope>NUCLEOTIDE SEQUENCE</scope>
</reference>
<evidence type="ECO:0000256" key="2">
    <source>
        <dbReference type="ARBA" id="ARBA00004586"/>
    </source>
</evidence>
<keyword evidence="9 10" id="KW-0479">Metal-binding</keyword>
<dbReference type="GO" id="GO:0016705">
    <property type="term" value="F:oxidoreductase activity, acting on paired donors, with incorporation or reduction of molecular oxygen"/>
    <property type="evidence" value="ECO:0007669"/>
    <property type="project" value="InterPro"/>
</dbReference>
<gene>
    <name evidence="11" type="primary">Cyp4c3</name>
    <name evidence="11" type="ORF">TNIN_115771</name>
</gene>
<keyword evidence="6 9" id="KW-0408">Iron</keyword>
<comment type="subcellular location">
    <subcellularLocation>
        <location evidence="2">Endoplasmic reticulum membrane</location>
    </subcellularLocation>
</comment>
<dbReference type="GO" id="GO:0020037">
    <property type="term" value="F:heme binding"/>
    <property type="evidence" value="ECO:0007669"/>
    <property type="project" value="InterPro"/>
</dbReference>
<dbReference type="PROSITE" id="PS00086">
    <property type="entry name" value="CYTOCHROME_P450"/>
    <property type="match status" value="1"/>
</dbReference>
<evidence type="ECO:0000256" key="4">
    <source>
        <dbReference type="ARBA" id="ARBA00022617"/>
    </source>
</evidence>
<dbReference type="Pfam" id="PF00067">
    <property type="entry name" value="p450"/>
    <property type="match status" value="2"/>
</dbReference>
<accession>A0A8X6YP88</accession>
<dbReference type="GO" id="GO:0005789">
    <property type="term" value="C:endoplasmic reticulum membrane"/>
    <property type="evidence" value="ECO:0007669"/>
    <property type="project" value="UniProtKB-SubCell"/>
</dbReference>
<keyword evidence="12" id="KW-1185">Reference proteome</keyword>
<evidence type="ECO:0000256" key="10">
    <source>
        <dbReference type="RuleBase" id="RU000461"/>
    </source>
</evidence>
<dbReference type="EMBL" id="BMAV01020524">
    <property type="protein sequence ID" value="GFY74042.1"/>
    <property type="molecule type" value="Genomic_DNA"/>
</dbReference>
<dbReference type="InterPro" id="IPR036396">
    <property type="entry name" value="Cyt_P450_sf"/>
</dbReference>
<dbReference type="InterPro" id="IPR050196">
    <property type="entry name" value="Cytochrome_P450_Monoox"/>
</dbReference>